<dbReference type="InterPro" id="IPR050336">
    <property type="entry name" value="Chromosome_partition/occlusion"/>
</dbReference>
<dbReference type="GO" id="GO:0007059">
    <property type="term" value="P:chromosome segregation"/>
    <property type="evidence" value="ECO:0007669"/>
    <property type="project" value="TreeGrafter"/>
</dbReference>
<dbReference type="SUPFAM" id="SSF110849">
    <property type="entry name" value="ParB/Sulfiredoxin"/>
    <property type="match status" value="1"/>
</dbReference>
<feature type="domain" description="ParB-like N-terminal" evidence="1">
    <location>
        <begin position="69"/>
        <end position="178"/>
    </location>
</feature>
<keyword evidence="3" id="KW-1185">Reference proteome</keyword>
<reference evidence="2 3" key="1">
    <citation type="submission" date="2016-10" db="EMBL/GenBank/DDBJ databases">
        <authorList>
            <person name="de Groot N.N."/>
        </authorList>
    </citation>
    <scope>NUCLEOTIDE SEQUENCE [LARGE SCALE GENOMIC DNA]</scope>
    <source>
        <strain evidence="2 3">DSM 11443</strain>
    </source>
</reference>
<dbReference type="Gene3D" id="3.90.1530.30">
    <property type="match status" value="1"/>
</dbReference>
<gene>
    <name evidence="2" type="ORF">SAMN04488523_12116</name>
</gene>
<protein>
    <submittedName>
        <fullName evidence="2">Chromosome partitioning protein, ParB family</fullName>
    </submittedName>
</protein>
<dbReference type="InterPro" id="IPR003115">
    <property type="entry name" value="ParB_N"/>
</dbReference>
<dbReference type="Proteomes" id="UP000198977">
    <property type="component" value="Unassembled WGS sequence"/>
</dbReference>
<dbReference type="InterPro" id="IPR037972">
    <property type="entry name" value="RepB_N"/>
</dbReference>
<dbReference type="PANTHER" id="PTHR33375">
    <property type="entry name" value="CHROMOSOME-PARTITIONING PROTEIN PARB-RELATED"/>
    <property type="match status" value="1"/>
</dbReference>
<name>A0A1I2GCW0_9RHOB</name>
<dbReference type="SUPFAM" id="SSF109709">
    <property type="entry name" value="KorB DNA-binding domain-like"/>
    <property type="match status" value="1"/>
</dbReference>
<evidence type="ECO:0000313" key="3">
    <source>
        <dbReference type="Proteomes" id="UP000198977"/>
    </source>
</evidence>
<dbReference type="PANTHER" id="PTHR33375:SF1">
    <property type="entry name" value="CHROMOSOME-PARTITIONING PROTEIN PARB-RELATED"/>
    <property type="match status" value="1"/>
</dbReference>
<dbReference type="CDD" id="cd16405">
    <property type="entry name" value="RepB_like_N"/>
    <property type="match status" value="1"/>
</dbReference>
<dbReference type="EMBL" id="FOMW01000021">
    <property type="protein sequence ID" value="SFF14586.1"/>
    <property type="molecule type" value="Genomic_DNA"/>
</dbReference>
<dbReference type="Gene3D" id="1.10.10.2830">
    <property type="match status" value="1"/>
</dbReference>
<dbReference type="AlphaFoldDB" id="A0A1I2GCW0"/>
<sequence>MARFKPAKPTAEEVAAVAEAEKPVKRPSSGIMNGPAGGTIEFLVENLSEEAEMLRANAVRGVLEGRVALELDPHQLIDEVDTDRLDALGGAKDFDSLVQNIKERGQRQPIRVRPADANWKPNAENPTLTTDTFVVQSGRRRLAACRMLGIKVLALVSTNSTTENLTVEDLVERFTENTVRANLTPWEQMLSIGEIASSFPAKTTQAYIAEQIGVNRSAVNQGSKCYKNKADLEALSKDIAEASVEEIRRLISLLEKDAEKTPARIKMSRRANHVTVAREGQRLNLSTGFSLQASQDGQLQVLKDGDKAASKADIIAMMDLIEEALSKAKIKPKK</sequence>
<dbReference type="OrthoDB" id="7812542at2"/>
<dbReference type="InterPro" id="IPR036086">
    <property type="entry name" value="ParB/Sulfiredoxin_sf"/>
</dbReference>
<proteinExistence type="predicted"/>
<evidence type="ECO:0000313" key="2">
    <source>
        <dbReference type="EMBL" id="SFF14586.1"/>
    </source>
</evidence>
<organism evidence="2 3">
    <name type="scientific">Sulfitobacter brevis</name>
    <dbReference type="NCBI Taxonomy" id="74348"/>
    <lineage>
        <taxon>Bacteria</taxon>
        <taxon>Pseudomonadati</taxon>
        <taxon>Pseudomonadota</taxon>
        <taxon>Alphaproteobacteria</taxon>
        <taxon>Rhodobacterales</taxon>
        <taxon>Roseobacteraceae</taxon>
        <taxon>Sulfitobacter</taxon>
    </lineage>
</organism>
<dbReference type="Pfam" id="PF02195">
    <property type="entry name" value="ParB_N"/>
    <property type="match status" value="1"/>
</dbReference>
<dbReference type="SMART" id="SM00470">
    <property type="entry name" value="ParB"/>
    <property type="match status" value="1"/>
</dbReference>
<dbReference type="RefSeq" id="WP_093925357.1">
    <property type="nucleotide sequence ID" value="NZ_FOMW01000021.1"/>
</dbReference>
<dbReference type="STRING" id="74348.SAMN04488523_12116"/>
<evidence type="ECO:0000259" key="1">
    <source>
        <dbReference type="SMART" id="SM00470"/>
    </source>
</evidence>
<dbReference type="GO" id="GO:0005694">
    <property type="term" value="C:chromosome"/>
    <property type="evidence" value="ECO:0007669"/>
    <property type="project" value="TreeGrafter"/>
</dbReference>
<accession>A0A1I2GCW0</accession>